<reference evidence="1 2" key="2">
    <citation type="journal article" date="2021" name="Curr. Genet.">
        <title>Genetic response to nitrogen starvation in the aggressive Eucalyptus foliar pathogen Teratosphaeria destructans.</title>
        <authorList>
            <person name="Havenga M."/>
            <person name="Wingfield B.D."/>
            <person name="Wingfield M.J."/>
            <person name="Dreyer L.L."/>
            <person name="Roets F."/>
            <person name="Aylward J."/>
        </authorList>
    </citation>
    <scope>NUCLEOTIDE SEQUENCE [LARGE SCALE GENOMIC DNA]</scope>
    <source>
        <strain evidence="1">CMW44962</strain>
    </source>
</reference>
<accession>A0A9W7SXS8</accession>
<evidence type="ECO:0000313" key="1">
    <source>
        <dbReference type="EMBL" id="KAH9841179.1"/>
    </source>
</evidence>
<name>A0A9W7SXS8_9PEZI</name>
<protein>
    <submittedName>
        <fullName evidence="1">Uncharacterized protein</fullName>
    </submittedName>
</protein>
<organism evidence="1 2">
    <name type="scientific">Teratosphaeria destructans</name>
    <dbReference type="NCBI Taxonomy" id="418781"/>
    <lineage>
        <taxon>Eukaryota</taxon>
        <taxon>Fungi</taxon>
        <taxon>Dikarya</taxon>
        <taxon>Ascomycota</taxon>
        <taxon>Pezizomycotina</taxon>
        <taxon>Dothideomycetes</taxon>
        <taxon>Dothideomycetidae</taxon>
        <taxon>Mycosphaerellales</taxon>
        <taxon>Teratosphaeriaceae</taxon>
        <taxon>Teratosphaeria</taxon>
    </lineage>
</organism>
<proteinExistence type="predicted"/>
<dbReference type="OrthoDB" id="10315612at2759"/>
<dbReference type="Proteomes" id="UP001138500">
    <property type="component" value="Unassembled WGS sequence"/>
</dbReference>
<comment type="caution">
    <text evidence="1">The sequence shown here is derived from an EMBL/GenBank/DDBJ whole genome shotgun (WGS) entry which is preliminary data.</text>
</comment>
<sequence length="94" mass="10401">MEDRDMDEGRYTINIGFTWDDAATRTCLKVEEAMAPACSEVRILAWKCNPNTGKGYATIGFDCVFGKADKINSLLGGLFPQGDLMYTGFNCPDF</sequence>
<dbReference type="EMBL" id="RIBY02000546">
    <property type="protein sequence ID" value="KAH9841179.1"/>
    <property type="molecule type" value="Genomic_DNA"/>
</dbReference>
<reference evidence="1 2" key="1">
    <citation type="journal article" date="2018" name="IMA Fungus">
        <title>IMA Genome-F 10: Nine draft genome sequences of Claviceps purpurea s.lat., including C. arundinis, C. humidiphila, and C. cf. spartinae, pseudomolecules for the pitch canker pathogen Fusarium circinatum, draft genome of Davidsoniella eucalypti, Grosmannia galeiformis, Quambalaria eucalypti, and Teratosphaeria destructans.</title>
        <authorList>
            <person name="Wingfield B.D."/>
            <person name="Liu M."/>
            <person name="Nguyen H.D."/>
            <person name="Lane F.A."/>
            <person name="Morgan S.W."/>
            <person name="De Vos L."/>
            <person name="Wilken P.M."/>
            <person name="Duong T.A."/>
            <person name="Aylward J."/>
            <person name="Coetzee M.P."/>
            <person name="Dadej K."/>
            <person name="De Beer Z.W."/>
            <person name="Findlay W."/>
            <person name="Havenga M."/>
            <person name="Kolarik M."/>
            <person name="Menzies J.G."/>
            <person name="Naidoo K."/>
            <person name="Pochopski O."/>
            <person name="Shoukouhi P."/>
            <person name="Santana Q.C."/>
            <person name="Seifert K.A."/>
            <person name="Soal N."/>
            <person name="Steenkamp E.T."/>
            <person name="Tatham C.T."/>
            <person name="van der Nest M.A."/>
            <person name="Wingfield M.J."/>
        </authorList>
    </citation>
    <scope>NUCLEOTIDE SEQUENCE [LARGE SCALE GENOMIC DNA]</scope>
    <source>
        <strain evidence="1">CMW44962</strain>
    </source>
</reference>
<dbReference type="AlphaFoldDB" id="A0A9W7SXS8"/>
<gene>
    <name evidence="1" type="ORF">Tdes44962_MAKER07900</name>
</gene>
<keyword evidence="2" id="KW-1185">Reference proteome</keyword>
<evidence type="ECO:0000313" key="2">
    <source>
        <dbReference type="Proteomes" id="UP001138500"/>
    </source>
</evidence>